<dbReference type="GO" id="GO:0003824">
    <property type="term" value="F:catalytic activity"/>
    <property type="evidence" value="ECO:0007669"/>
    <property type="project" value="InterPro"/>
</dbReference>
<evidence type="ECO:0000259" key="5">
    <source>
        <dbReference type="PROSITE" id="PS51918"/>
    </source>
</evidence>
<dbReference type="Pfam" id="PF04055">
    <property type="entry name" value="Radical_SAM"/>
    <property type="match status" value="1"/>
</dbReference>
<dbReference type="GO" id="GO:0051536">
    <property type="term" value="F:iron-sulfur cluster binding"/>
    <property type="evidence" value="ECO:0007669"/>
    <property type="project" value="UniProtKB-KW"/>
</dbReference>
<keyword evidence="4" id="KW-0411">Iron-sulfur</keyword>
<dbReference type="SUPFAM" id="SSF102114">
    <property type="entry name" value="Radical SAM enzymes"/>
    <property type="match status" value="1"/>
</dbReference>
<organism evidence="6 7">
    <name type="scientific">Candidatus Nitrosocaldus cavascurensis</name>
    <dbReference type="NCBI Taxonomy" id="2058097"/>
    <lineage>
        <taxon>Archaea</taxon>
        <taxon>Nitrososphaerota</taxon>
        <taxon>Nitrososphaeria</taxon>
        <taxon>Candidatus Nitrosocaldales</taxon>
        <taxon>Candidatus Nitrosocaldaceae</taxon>
        <taxon>Candidatus Nitrosocaldus</taxon>
    </lineage>
</organism>
<protein>
    <submittedName>
        <fullName evidence="6">Putative Fe-S oxidoreductase</fullName>
    </submittedName>
</protein>
<evidence type="ECO:0000313" key="7">
    <source>
        <dbReference type="Proteomes" id="UP000236248"/>
    </source>
</evidence>
<dbReference type="EMBL" id="LT981265">
    <property type="protein sequence ID" value="SPC34113.1"/>
    <property type="molecule type" value="Genomic_DNA"/>
</dbReference>
<dbReference type="InterPro" id="IPR007197">
    <property type="entry name" value="rSAM"/>
</dbReference>
<dbReference type="InterPro" id="IPR050377">
    <property type="entry name" value="Radical_SAM_PqqE_MftC-like"/>
</dbReference>
<dbReference type="Proteomes" id="UP000236248">
    <property type="component" value="Chromosome NCAV"/>
</dbReference>
<dbReference type="SFLD" id="SFLDG01067">
    <property type="entry name" value="SPASM/twitch_domain_containing"/>
    <property type="match status" value="1"/>
</dbReference>
<evidence type="ECO:0000256" key="4">
    <source>
        <dbReference type="ARBA" id="ARBA00023014"/>
    </source>
</evidence>
<keyword evidence="7" id="KW-1185">Reference proteome</keyword>
<sequence>MLRELKVLGSYSLNRLQGRKSPLVATFALTSYCNFYCPMCIFGASDKEAQMTNALENDLKTEQWKYVMSKVAPHVIWSIVEGGEPTTRRDIMELLRHLHSIGLGFTLITNGSMLHTLDLKELASYGVVCTSIDSVKEEAYCKIRGVSPSMYKRVMENVRLLSKYNVKRAINTVITKYNCDEFITHEYFDFVRKELDVHAVNFSFVEDVFPSKYRLAPDRESKSRVAKAIMDYAKSHDDPFIATPFRYLKDMIEYGRAMYDACATWKVIFVQADGSVIVPCYRFDSPENRMSIIEHSIDEIYRHRAWEITDRCNECDSFSCVWYLAQNPLNIADAYIRGLISLIKYFATTRIGLNAK</sequence>
<accession>A0A2K5AR38</accession>
<dbReference type="GO" id="GO:0046872">
    <property type="term" value="F:metal ion binding"/>
    <property type="evidence" value="ECO:0007669"/>
    <property type="project" value="UniProtKB-KW"/>
</dbReference>
<dbReference type="KEGG" id="ncv:NCAV_0936"/>
<gene>
    <name evidence="6" type="ORF">NCAV_0936</name>
</gene>
<keyword evidence="2" id="KW-0479">Metal-binding</keyword>
<dbReference type="Gene3D" id="3.20.20.70">
    <property type="entry name" value="Aldolase class I"/>
    <property type="match status" value="1"/>
</dbReference>
<evidence type="ECO:0000256" key="2">
    <source>
        <dbReference type="ARBA" id="ARBA00022723"/>
    </source>
</evidence>
<dbReference type="AlphaFoldDB" id="A0A2K5AR38"/>
<evidence type="ECO:0000256" key="1">
    <source>
        <dbReference type="ARBA" id="ARBA00022691"/>
    </source>
</evidence>
<evidence type="ECO:0000313" key="6">
    <source>
        <dbReference type="EMBL" id="SPC34113.1"/>
    </source>
</evidence>
<evidence type="ECO:0000256" key="3">
    <source>
        <dbReference type="ARBA" id="ARBA00023004"/>
    </source>
</evidence>
<dbReference type="InterPro" id="IPR058240">
    <property type="entry name" value="rSAM_sf"/>
</dbReference>
<keyword evidence="1" id="KW-0949">S-adenosyl-L-methionine</keyword>
<dbReference type="GeneID" id="41594984"/>
<dbReference type="SFLD" id="SFLDS00029">
    <property type="entry name" value="Radical_SAM"/>
    <property type="match status" value="1"/>
</dbReference>
<dbReference type="PROSITE" id="PS51918">
    <property type="entry name" value="RADICAL_SAM"/>
    <property type="match status" value="1"/>
</dbReference>
<proteinExistence type="predicted"/>
<dbReference type="PANTHER" id="PTHR11228:SF34">
    <property type="entry name" value="TUNGSTEN-CONTAINING ALDEHYDE FERREDOXIN OXIDOREDUCTASE COFACTOR MODIFYING PROTEIN"/>
    <property type="match status" value="1"/>
</dbReference>
<name>A0A2K5AR38_9ARCH</name>
<dbReference type="RefSeq" id="WP_103287157.1">
    <property type="nucleotide sequence ID" value="NZ_LT981265.1"/>
</dbReference>
<feature type="domain" description="Radical SAM core" evidence="5">
    <location>
        <begin position="19"/>
        <end position="239"/>
    </location>
</feature>
<dbReference type="PANTHER" id="PTHR11228">
    <property type="entry name" value="RADICAL SAM DOMAIN PROTEIN"/>
    <property type="match status" value="1"/>
</dbReference>
<dbReference type="InterPro" id="IPR013785">
    <property type="entry name" value="Aldolase_TIM"/>
</dbReference>
<dbReference type="CDD" id="cd01335">
    <property type="entry name" value="Radical_SAM"/>
    <property type="match status" value="1"/>
</dbReference>
<reference evidence="7" key="1">
    <citation type="submission" date="2018-01" db="EMBL/GenBank/DDBJ databases">
        <authorList>
            <person name="Kerou L M."/>
        </authorList>
    </citation>
    <scope>NUCLEOTIDE SEQUENCE [LARGE SCALE GENOMIC DNA]</scope>
    <source>
        <strain evidence="7">SCU2</strain>
    </source>
</reference>
<keyword evidence="3" id="KW-0408">Iron</keyword>